<gene>
    <name evidence="1" type="ORF">MRB53_006391</name>
</gene>
<comment type="caution">
    <text evidence="1">The sequence shown here is derived from an EMBL/GenBank/DDBJ whole genome shotgun (WGS) entry which is preliminary data.</text>
</comment>
<accession>A0ACC2MGJ4</accession>
<protein>
    <submittedName>
        <fullName evidence="1">Uncharacterized protein</fullName>
    </submittedName>
</protein>
<organism evidence="1 2">
    <name type="scientific">Persea americana</name>
    <name type="common">Avocado</name>
    <dbReference type="NCBI Taxonomy" id="3435"/>
    <lineage>
        <taxon>Eukaryota</taxon>
        <taxon>Viridiplantae</taxon>
        <taxon>Streptophyta</taxon>
        <taxon>Embryophyta</taxon>
        <taxon>Tracheophyta</taxon>
        <taxon>Spermatophyta</taxon>
        <taxon>Magnoliopsida</taxon>
        <taxon>Magnoliidae</taxon>
        <taxon>Laurales</taxon>
        <taxon>Lauraceae</taxon>
        <taxon>Persea</taxon>
    </lineage>
</organism>
<proteinExistence type="predicted"/>
<name>A0ACC2MGJ4_PERAE</name>
<keyword evidence="2" id="KW-1185">Reference proteome</keyword>
<reference evidence="1 2" key="1">
    <citation type="journal article" date="2022" name="Hortic Res">
        <title>A haplotype resolved chromosomal level avocado genome allows analysis of novel avocado genes.</title>
        <authorList>
            <person name="Nath O."/>
            <person name="Fletcher S.J."/>
            <person name="Hayward A."/>
            <person name="Shaw L.M."/>
            <person name="Masouleh A.K."/>
            <person name="Furtado A."/>
            <person name="Henry R.J."/>
            <person name="Mitter N."/>
        </authorList>
    </citation>
    <scope>NUCLEOTIDE SEQUENCE [LARGE SCALE GENOMIC DNA]</scope>
    <source>
        <strain evidence="2">cv. Hass</strain>
    </source>
</reference>
<dbReference type="EMBL" id="CM056810">
    <property type="protein sequence ID" value="KAJ8644643.1"/>
    <property type="molecule type" value="Genomic_DNA"/>
</dbReference>
<evidence type="ECO:0000313" key="2">
    <source>
        <dbReference type="Proteomes" id="UP001234297"/>
    </source>
</evidence>
<sequence length="100" mass="10743">MNSPKCSQLKAKLNVYMTSSACHSTNRCGSPTASSGSSSKAKTGAGPEYHKNGSDTTVWQLGKTTAAEPDNGTERDPNCNWREHRGRPKSVDQTDKDVQA</sequence>
<evidence type="ECO:0000313" key="1">
    <source>
        <dbReference type="EMBL" id="KAJ8644643.1"/>
    </source>
</evidence>
<dbReference type="Proteomes" id="UP001234297">
    <property type="component" value="Chromosome 2"/>
</dbReference>